<evidence type="ECO:0000256" key="4">
    <source>
        <dbReference type="SAM" id="MobiDB-lite"/>
    </source>
</evidence>
<evidence type="ECO:0000256" key="2">
    <source>
        <dbReference type="ARBA" id="ARBA00022658"/>
    </source>
</evidence>
<proteinExistence type="predicted"/>
<evidence type="ECO:0000256" key="3">
    <source>
        <dbReference type="ARBA" id="ARBA00023136"/>
    </source>
</evidence>
<keyword evidence="2" id="KW-0344">Guanine-nucleotide releasing factor</keyword>
<dbReference type="GO" id="GO:0032483">
    <property type="term" value="P:regulation of Rab protein signal transduction"/>
    <property type="evidence" value="ECO:0007669"/>
    <property type="project" value="TreeGrafter"/>
</dbReference>
<dbReference type="Gene3D" id="3.30.450.200">
    <property type="match status" value="1"/>
</dbReference>
<dbReference type="InterPro" id="IPR057469">
    <property type="entry name" value="PH_MADD"/>
</dbReference>
<name>H2Z2B6_CIOSA</name>
<organism evidence="6 7">
    <name type="scientific">Ciona savignyi</name>
    <name type="common">Pacific transparent sea squirt</name>
    <dbReference type="NCBI Taxonomy" id="51511"/>
    <lineage>
        <taxon>Eukaryota</taxon>
        <taxon>Metazoa</taxon>
        <taxon>Chordata</taxon>
        <taxon>Tunicata</taxon>
        <taxon>Ascidiacea</taxon>
        <taxon>Phlebobranchia</taxon>
        <taxon>Cionidae</taxon>
        <taxon>Ciona</taxon>
    </lineage>
</organism>
<keyword evidence="7" id="KW-1185">Reference proteome</keyword>
<dbReference type="GO" id="GO:0016020">
    <property type="term" value="C:membrane"/>
    <property type="evidence" value="ECO:0007669"/>
    <property type="project" value="UniProtKB-SubCell"/>
</dbReference>
<protein>
    <recommendedName>
        <fullName evidence="5">UDENN domain-containing protein</fullName>
    </recommendedName>
</protein>
<feature type="domain" description="UDENN" evidence="5">
    <location>
        <begin position="15"/>
        <end position="612"/>
    </location>
</feature>
<dbReference type="SMART" id="SM00799">
    <property type="entry name" value="DENN"/>
    <property type="match status" value="1"/>
</dbReference>
<dbReference type="GO" id="GO:0005085">
    <property type="term" value="F:guanyl-nucleotide exchange factor activity"/>
    <property type="evidence" value="ECO:0007669"/>
    <property type="project" value="UniProtKB-KW"/>
</dbReference>
<dbReference type="PANTHER" id="PTHR13008:SF7">
    <property type="entry name" value="MAP KINASE-ACTIVATING DEATH DOMAIN PROTEIN"/>
    <property type="match status" value="1"/>
</dbReference>
<dbReference type="GO" id="GO:0042981">
    <property type="term" value="P:regulation of apoptotic process"/>
    <property type="evidence" value="ECO:0007669"/>
    <property type="project" value="TreeGrafter"/>
</dbReference>
<dbReference type="SMART" id="SM00800">
    <property type="entry name" value="uDENN"/>
    <property type="match status" value="1"/>
</dbReference>
<feature type="region of interest" description="Disordered" evidence="4">
    <location>
        <begin position="1019"/>
        <end position="1038"/>
    </location>
</feature>
<dbReference type="InterPro" id="IPR043153">
    <property type="entry name" value="DENN_C"/>
</dbReference>
<dbReference type="InterPro" id="IPR001194">
    <property type="entry name" value="cDENN_dom"/>
</dbReference>
<dbReference type="Pfam" id="PF23629">
    <property type="entry name" value="Death_MADD"/>
    <property type="match status" value="1"/>
</dbReference>
<dbReference type="InterPro" id="IPR037516">
    <property type="entry name" value="Tripartite_DENN"/>
</dbReference>
<dbReference type="InterPro" id="IPR056574">
    <property type="entry name" value="Death_MADD"/>
</dbReference>
<dbReference type="PANTHER" id="PTHR13008">
    <property type="entry name" value="MAP-KINASE ACTIVATING DEATH DOMAIN PROTEIN MADD /DENN/AEX-3 C.ELEGANS"/>
    <property type="match status" value="1"/>
</dbReference>
<evidence type="ECO:0000313" key="6">
    <source>
        <dbReference type="Ensembl" id="ENSCSAVP00000011728.1"/>
    </source>
</evidence>
<reference evidence="6" key="3">
    <citation type="submission" date="2025-09" db="UniProtKB">
        <authorList>
            <consortium name="Ensembl"/>
        </authorList>
    </citation>
    <scope>IDENTIFICATION</scope>
</reference>
<comment type="subcellular location">
    <subcellularLocation>
        <location evidence="1">Membrane</location>
    </subcellularLocation>
</comment>
<feature type="region of interest" description="Disordered" evidence="4">
    <location>
        <begin position="867"/>
        <end position="887"/>
    </location>
</feature>
<dbReference type="Pfam" id="PF03456">
    <property type="entry name" value="uDENN"/>
    <property type="match status" value="1"/>
</dbReference>
<feature type="compositionally biased region" description="Low complexity" evidence="4">
    <location>
        <begin position="869"/>
        <end position="887"/>
    </location>
</feature>
<sequence length="1635" mass="186365">MSESGNKKEVSRLIDYLAIVGVKHPNGSSKQNPVLLRRYPETNYPDFAFTNDVCYFCQPEGCNQRVQEILHEDTSSFVFTLTEKDSGFMRYGVCVNFYRPFEKKDLAKLRSKARMNGKKSKNHSVCIVKNCKLKISVSLFGHKHLNILTTLSFVICSKTDEPRNDQNGDVKCHDGENTNKCCGKFHFLSSPRRKHRAFRTHTLTSLCIISRNPFISTFRRCLLTLKRIIEACYQRTNAKNGKGSKYTHSIWSVLGGCASANVSGVVSHDVREIESWVAKLIACPVPNPGKNRVTLELLPAEMQTPSTVALPDPTRLVLLDFPLHLPLELLGISLCLQTLTAIMLEHKVRSSLFPRDYNALTMSIMALISMLYPLQYMFPVIPLLPQCMPGSEQLLLAPTPYVIGLPSTFADSKKNFQFPNDVWKVDLDSNTITPPANGTSLPTLPEPEGTLLKTHLKQVRVLFYNHLGRLFVKKVIKNKIKKFHNLVYQYNSINDGNSPVDTKTFNPMIFGNDVDSVDVATRVAMVRFLCSPNTLLHYTDHTRTLRLYPRPVVAFQQHSFMQSSRLTAFLFFKIFHETGVVYWGRKNDIVKFNLLYPIVNVTDYIFDPQLIGDKAKWFSHQLPNVNHSTHEGSSTLVAAVTMADEIAGNHQSDAPTDESGNYTISIFSTGYTISIYRLYIRINFHALTVLGNITRLIIILYVLKFSKLQIIPCVYAFVYSFQNYTNSILSPHIPNVNAIVYSFTPRPPCSNLKYHYLNESESALLNNDNDDYSSFSEDDDSAICESKLMEEQCGIQARHLVEYMPYKINDYLYELQNLPNIIAPQCYNSDHPTKRGSLNLKNIIFMLKILFKTNDRAVVSVDSPVTSEASAIGSPSTSTASSDSDVTNDIMATMAPTSLPTPRPPNERQIAKLLLNLHMEWHHTRYNCHFNLSIIQLFADLNGQQYELLVPKNLQYLQLAASRVVPVSCFLLTKRKNPKFRLLKMDHKANLSDCFNICTKIYDLHTAPRKTLIDHRSVVRHGSPLPPTSPSQANSSSLNNKDNQVFLKEICQNVLEGHGVGWFNLKRVRRLMESESLRLFLLQRLNQSTQDEGNPDYVEDVEVNLKVYRGMLELLKCVLSGLEHTYNIRHGLGGVASTFNLLEISHTHYYAKENVRGSLDRLNDSLPPVSGETVTPCDTFDTRSLTEDLTSIGISCFFCNRNFIFLLKPIFERHLYVSTSYKTPLLRNVIFLCIIYFDTMYFIGCIHQIIVFCQKLCQCFINLNTLFINDGRSVASNASHNEEVRYRNGKLVRVDSDFGEDEERIFLYEGLLGKERSKLWDKMMFWEDVFLDAVAMERDAVGMDQGPTDMIERALGSSERKRLEEDEDRLLSTMLYNMIGFMLMMGVQYKDIKRKIRRLLGKSHIGLAHSAEINLLLDTIHNLHGVAVDLKPCGSRHIRKQSFVVHSGTDTTGDVLFMEVCDDAIILRTGFGTICERWWYEKLLNMTFCPKTRVLCLWQRKGQETQLNKFYTKKASWCRELYHCVKEAMEKAAARHNEPELGGEFPVQDMKTNECGLLQVTLDGINLKFINSQVFLGLKTIRKCNTIKGIFILEEYNRDTDEVTIHKFKSALANEICYAVLCLFSYVAAARRADR</sequence>
<dbReference type="GeneTree" id="ENSGT00940000156718"/>
<reference evidence="7" key="1">
    <citation type="submission" date="2003-08" db="EMBL/GenBank/DDBJ databases">
        <authorList>
            <person name="Birren B."/>
            <person name="Nusbaum C."/>
            <person name="Abebe A."/>
            <person name="Abouelleil A."/>
            <person name="Adekoya E."/>
            <person name="Ait-zahra M."/>
            <person name="Allen N."/>
            <person name="Allen T."/>
            <person name="An P."/>
            <person name="Anderson M."/>
            <person name="Anderson S."/>
            <person name="Arachchi H."/>
            <person name="Armbruster J."/>
            <person name="Bachantsang P."/>
            <person name="Baldwin J."/>
            <person name="Barry A."/>
            <person name="Bayul T."/>
            <person name="Blitshsteyn B."/>
            <person name="Bloom T."/>
            <person name="Blye J."/>
            <person name="Boguslavskiy L."/>
            <person name="Borowsky M."/>
            <person name="Boukhgalter B."/>
            <person name="Brunache A."/>
            <person name="Butler J."/>
            <person name="Calixte N."/>
            <person name="Calvo S."/>
            <person name="Camarata J."/>
            <person name="Campo K."/>
            <person name="Chang J."/>
            <person name="Cheshatsang Y."/>
            <person name="Citroen M."/>
            <person name="Collymore A."/>
            <person name="Considine T."/>
            <person name="Cook A."/>
            <person name="Cooke P."/>
            <person name="Corum B."/>
            <person name="Cuomo C."/>
            <person name="David R."/>
            <person name="Dawoe T."/>
            <person name="Degray S."/>
            <person name="Dodge S."/>
            <person name="Dooley K."/>
            <person name="Dorje P."/>
            <person name="Dorjee K."/>
            <person name="Dorris L."/>
            <person name="Duffey N."/>
            <person name="Dupes A."/>
            <person name="Elkins T."/>
            <person name="Engels R."/>
            <person name="Erickson J."/>
            <person name="Farina A."/>
            <person name="Faro S."/>
            <person name="Ferreira P."/>
            <person name="Fischer H."/>
            <person name="Fitzgerald M."/>
            <person name="Foley K."/>
            <person name="Gage D."/>
            <person name="Galagan J."/>
            <person name="Gearin G."/>
            <person name="Gnerre S."/>
            <person name="Gnirke A."/>
            <person name="Goyette A."/>
            <person name="Graham J."/>
            <person name="Grandbois E."/>
            <person name="Gyaltsen K."/>
            <person name="Hafez N."/>
            <person name="Hagopian D."/>
            <person name="Hagos B."/>
            <person name="Hall J."/>
            <person name="Hatcher B."/>
            <person name="Heller A."/>
            <person name="Higgins H."/>
            <person name="Honan T."/>
            <person name="Horn A."/>
            <person name="Houde N."/>
            <person name="Hughes L."/>
            <person name="Hulme W."/>
            <person name="Husby E."/>
            <person name="Iliev I."/>
            <person name="Jaffe D."/>
            <person name="Jones C."/>
            <person name="Kamal M."/>
            <person name="Kamat A."/>
            <person name="Kamvysselis M."/>
            <person name="Karlsson E."/>
            <person name="Kells C."/>
            <person name="Kieu A."/>
            <person name="Kisner P."/>
            <person name="Kodira C."/>
            <person name="Kulbokas E."/>
            <person name="Labutti K."/>
            <person name="Lama D."/>
            <person name="Landers T."/>
            <person name="Leger J."/>
            <person name="Levine S."/>
            <person name="Lewis D."/>
            <person name="Lewis T."/>
            <person name="Lindblad-toh K."/>
            <person name="Liu X."/>
            <person name="Lokyitsang T."/>
            <person name="Lokyitsang Y."/>
            <person name="Lucien O."/>
            <person name="Lui A."/>
            <person name="Ma L.J."/>
            <person name="Mabbitt R."/>
            <person name="Macdonald J."/>
            <person name="Maclean C."/>
            <person name="Major J."/>
            <person name="Manning J."/>
            <person name="Marabella R."/>
            <person name="Maru K."/>
            <person name="Matthews C."/>
            <person name="Mauceli E."/>
            <person name="Mccarthy M."/>
            <person name="Mcdonough S."/>
            <person name="Mcghee T."/>
            <person name="Meldrim J."/>
            <person name="Meneus L."/>
            <person name="Mesirov J."/>
            <person name="Mihalev A."/>
            <person name="Mihova T."/>
            <person name="Mikkelsen T."/>
            <person name="Mlenga V."/>
            <person name="Moru K."/>
            <person name="Mozes J."/>
            <person name="Mulrain L."/>
            <person name="Munson G."/>
            <person name="Naylor J."/>
            <person name="Newes C."/>
            <person name="Nguyen C."/>
            <person name="Nguyen N."/>
            <person name="Nguyen T."/>
            <person name="Nicol R."/>
            <person name="Nielsen C."/>
            <person name="Nizzari M."/>
            <person name="Norbu C."/>
            <person name="Norbu N."/>
            <person name="O'donnell P."/>
            <person name="Okoawo O."/>
            <person name="O'leary S."/>
            <person name="Omotosho B."/>
            <person name="O'neill K."/>
            <person name="Osman S."/>
            <person name="Parker S."/>
            <person name="Perrin D."/>
            <person name="Phunkhang P."/>
            <person name="Piqani B."/>
            <person name="Purcell S."/>
            <person name="Rachupka T."/>
            <person name="Ramasamy U."/>
            <person name="Rameau R."/>
            <person name="Ray V."/>
            <person name="Raymond C."/>
            <person name="Retta R."/>
            <person name="Richardson S."/>
            <person name="Rise C."/>
            <person name="Rodriguez J."/>
            <person name="Rogers J."/>
            <person name="Rogov P."/>
            <person name="Rutman M."/>
            <person name="Schupbach R."/>
            <person name="Seaman C."/>
            <person name="Settipalli S."/>
            <person name="Sharpe T."/>
            <person name="Sheridan J."/>
            <person name="Sherpa N."/>
            <person name="Shi J."/>
            <person name="Smirnov S."/>
            <person name="Smith C."/>
            <person name="Sougnez C."/>
            <person name="Spencer B."/>
            <person name="Stalker J."/>
            <person name="Stange-thomann N."/>
            <person name="Stavropoulos S."/>
            <person name="Stetson K."/>
            <person name="Stone C."/>
            <person name="Stone S."/>
            <person name="Stubbs M."/>
            <person name="Talamas J."/>
            <person name="Tchuinga P."/>
            <person name="Tenzing P."/>
            <person name="Tesfaye S."/>
            <person name="Theodore J."/>
            <person name="Thoulutsang Y."/>
            <person name="Topham K."/>
            <person name="Towey S."/>
            <person name="Tsamla T."/>
            <person name="Tsomo N."/>
            <person name="Vallee D."/>
            <person name="Vassiliev H."/>
            <person name="Venkataraman V."/>
            <person name="Vinson J."/>
            <person name="Vo A."/>
            <person name="Wade C."/>
            <person name="Wang S."/>
            <person name="Wangchuk T."/>
            <person name="Wangdi T."/>
            <person name="Whittaker C."/>
            <person name="Wilkinson J."/>
            <person name="Wu Y."/>
            <person name="Wyman D."/>
            <person name="Yadav S."/>
            <person name="Yang S."/>
            <person name="Yang X."/>
            <person name="Yeager S."/>
            <person name="Yee E."/>
            <person name="Young G."/>
            <person name="Zainoun J."/>
            <person name="Zembeck L."/>
            <person name="Zimmer A."/>
            <person name="Zody M."/>
            <person name="Lander E."/>
        </authorList>
    </citation>
    <scope>NUCLEOTIDE SEQUENCE [LARGE SCALE GENOMIC DNA]</scope>
</reference>
<dbReference type="Ensembl" id="ENSCSAVT00000011865.1">
    <property type="protein sequence ID" value="ENSCSAVP00000011728.1"/>
    <property type="gene ID" value="ENSCSAVG00000006879.1"/>
</dbReference>
<accession>H2Z2B6</accession>
<dbReference type="InterPro" id="IPR005113">
    <property type="entry name" value="uDENN_dom"/>
</dbReference>
<dbReference type="PROSITE" id="PS50211">
    <property type="entry name" value="DENN"/>
    <property type="match status" value="1"/>
</dbReference>
<evidence type="ECO:0000256" key="1">
    <source>
        <dbReference type="ARBA" id="ARBA00004370"/>
    </source>
</evidence>
<dbReference type="Gene3D" id="3.40.50.11500">
    <property type="match status" value="1"/>
</dbReference>
<evidence type="ECO:0000313" key="7">
    <source>
        <dbReference type="Proteomes" id="UP000007875"/>
    </source>
</evidence>
<reference evidence="6" key="2">
    <citation type="submission" date="2025-08" db="UniProtKB">
        <authorList>
            <consortium name="Ensembl"/>
        </authorList>
    </citation>
    <scope>IDENTIFICATION</scope>
</reference>
<dbReference type="InParanoid" id="H2Z2B6"/>
<keyword evidence="3" id="KW-0472">Membrane</keyword>
<dbReference type="STRING" id="51511.ENSCSAVP00000011728"/>
<dbReference type="GO" id="GO:0005829">
    <property type="term" value="C:cytosol"/>
    <property type="evidence" value="ECO:0007669"/>
    <property type="project" value="TreeGrafter"/>
</dbReference>
<dbReference type="Proteomes" id="UP000007875">
    <property type="component" value="Unassembled WGS sequence"/>
</dbReference>
<dbReference type="OMA" id="TKILCLW"/>
<dbReference type="Pfam" id="PF25328">
    <property type="entry name" value="PH_MADD"/>
    <property type="match status" value="1"/>
</dbReference>
<evidence type="ECO:0000259" key="5">
    <source>
        <dbReference type="PROSITE" id="PS50211"/>
    </source>
</evidence>
<dbReference type="Pfam" id="PF02141">
    <property type="entry name" value="DENN"/>
    <property type="match status" value="1"/>
</dbReference>
<dbReference type="eggNOG" id="KOG3570">
    <property type="taxonomic scope" value="Eukaryota"/>
</dbReference>
<dbReference type="InterPro" id="IPR039980">
    <property type="entry name" value="MADD"/>
</dbReference>